<sequence length="458" mass="49916">MWVQLSMLGSVFAGSSPFVSHRVSRMMFLFKDEIASSMSAQILEFSESELFPETLQVSEVGSSSNCGYEEHSSYSTNLPPTPDMHTFSGGGCGGETKDIIATVTETPNSAAVDNNHLSIVFDTRDDIGNDISASIDFGGAENFSLPPQFLNHPANNLDQFDMSSFDNNQVAVGQQYPPENQMMQLMAPPQMVYDEECLPSVPPYLHLASSSPSCSFLDPNLCGYLPGNLNPGNLSADNSGVFSGGGFFLGGELTSSQDLDFQGDNSNRLFCPDNIPRVYNCQSDQFQALNSENQHLVSGGGGSSTGLTSDITCLEDTTFKVGKLSVEERKEKIHRYLKKKNERNFSKKIKYACRKTLADSRPRVRGRFAKNDDFGDMATRSLSSMGSQEDDPMVDMTSVTTRHNFLYDPNYPTAFSQGTGAGGRSFNSNCLPPSGAGPIPGPYDMCNTLFFADANMQR</sequence>
<evidence type="ECO:0000256" key="1">
    <source>
        <dbReference type="ARBA" id="ARBA00004123"/>
    </source>
</evidence>
<dbReference type="GO" id="GO:0003700">
    <property type="term" value="F:DNA-binding transcription factor activity"/>
    <property type="evidence" value="ECO:0007669"/>
    <property type="project" value="TreeGrafter"/>
</dbReference>
<dbReference type="GO" id="GO:0005634">
    <property type="term" value="C:nucleus"/>
    <property type="evidence" value="ECO:0007669"/>
    <property type="project" value="UniProtKB-SubCell"/>
</dbReference>
<dbReference type="PANTHER" id="PTHR31319">
    <property type="entry name" value="ZINC FINGER PROTEIN CONSTANS-LIKE 4"/>
    <property type="match status" value="1"/>
</dbReference>
<evidence type="ECO:0000259" key="4">
    <source>
        <dbReference type="PROSITE" id="PS51017"/>
    </source>
</evidence>
<evidence type="ECO:0000313" key="5">
    <source>
        <dbReference type="EMBL" id="CAH9137333.1"/>
    </source>
</evidence>
<keyword evidence="6" id="KW-1185">Reference proteome</keyword>
<comment type="caution">
    <text evidence="5">The sequence shown here is derived from an EMBL/GenBank/DDBJ whole genome shotgun (WGS) entry which is preliminary data.</text>
</comment>
<dbReference type="PROSITE" id="PS51017">
    <property type="entry name" value="CCT"/>
    <property type="match status" value="1"/>
</dbReference>
<dbReference type="Pfam" id="PF06203">
    <property type="entry name" value="CCT"/>
    <property type="match status" value="1"/>
</dbReference>
<name>A0AAV0FP72_9ASTE</name>
<protein>
    <recommendedName>
        <fullName evidence="4">CCT domain-containing protein</fullName>
    </recommendedName>
</protein>
<gene>
    <name evidence="5" type="ORF">CEPIT_LOCUS35949</name>
</gene>
<reference evidence="5" key="1">
    <citation type="submission" date="2022-07" db="EMBL/GenBank/DDBJ databases">
        <authorList>
            <person name="Macas J."/>
            <person name="Novak P."/>
            <person name="Neumann P."/>
        </authorList>
    </citation>
    <scope>NUCLEOTIDE SEQUENCE</scope>
</reference>
<dbReference type="GO" id="GO:0009909">
    <property type="term" value="P:regulation of flower development"/>
    <property type="evidence" value="ECO:0007669"/>
    <property type="project" value="InterPro"/>
</dbReference>
<evidence type="ECO:0000256" key="3">
    <source>
        <dbReference type="PROSITE-ProRule" id="PRU00357"/>
    </source>
</evidence>
<evidence type="ECO:0000256" key="2">
    <source>
        <dbReference type="ARBA" id="ARBA00023242"/>
    </source>
</evidence>
<proteinExistence type="predicted"/>
<organism evidence="5 6">
    <name type="scientific">Cuscuta epithymum</name>
    <dbReference type="NCBI Taxonomy" id="186058"/>
    <lineage>
        <taxon>Eukaryota</taxon>
        <taxon>Viridiplantae</taxon>
        <taxon>Streptophyta</taxon>
        <taxon>Embryophyta</taxon>
        <taxon>Tracheophyta</taxon>
        <taxon>Spermatophyta</taxon>
        <taxon>Magnoliopsida</taxon>
        <taxon>eudicotyledons</taxon>
        <taxon>Gunneridae</taxon>
        <taxon>Pentapetalae</taxon>
        <taxon>asterids</taxon>
        <taxon>lamiids</taxon>
        <taxon>Solanales</taxon>
        <taxon>Convolvulaceae</taxon>
        <taxon>Cuscuteae</taxon>
        <taxon>Cuscuta</taxon>
        <taxon>Cuscuta subgen. Cuscuta</taxon>
    </lineage>
</organism>
<feature type="domain" description="CCT" evidence="4">
    <location>
        <begin position="329"/>
        <end position="371"/>
    </location>
</feature>
<dbReference type="InterPro" id="IPR045281">
    <property type="entry name" value="CONSTANS-like"/>
</dbReference>
<dbReference type="InterPro" id="IPR010402">
    <property type="entry name" value="CCT_domain"/>
</dbReference>
<comment type="subcellular location">
    <subcellularLocation>
        <location evidence="1 3">Nucleus</location>
    </subcellularLocation>
</comment>
<dbReference type="AlphaFoldDB" id="A0AAV0FP72"/>
<dbReference type="EMBL" id="CAMAPF010000999">
    <property type="protein sequence ID" value="CAH9137333.1"/>
    <property type="molecule type" value="Genomic_DNA"/>
</dbReference>
<dbReference type="Proteomes" id="UP001152523">
    <property type="component" value="Unassembled WGS sequence"/>
</dbReference>
<keyword evidence="2 3" id="KW-0539">Nucleus</keyword>
<evidence type="ECO:0000313" key="6">
    <source>
        <dbReference type="Proteomes" id="UP001152523"/>
    </source>
</evidence>
<accession>A0AAV0FP72</accession>
<dbReference type="PANTHER" id="PTHR31319:SF110">
    <property type="entry name" value="CCT MOTIF FAMILY PROTEIN"/>
    <property type="match status" value="1"/>
</dbReference>